<evidence type="ECO:0000256" key="3">
    <source>
        <dbReference type="ARBA" id="ARBA00022741"/>
    </source>
</evidence>
<dbReference type="InterPro" id="IPR003439">
    <property type="entry name" value="ABC_transporter-like_ATP-bd"/>
</dbReference>
<keyword evidence="2" id="KW-0813">Transport</keyword>
<sequence length="240" mass="26014">MNQILNFAGVELYYDHVYALKGVSLEVNEGETVALIGANGAGKSSILRAITGLNRIRSGEIHYHGKRIDGAAPDAIVKMGIAMVPEGRRVFPFMTVRDNLLMGAFTRSSKAEIAATMEMVLGRFPRLKERFSQAAGTMSGGEQQMLVIGRALMAKPKLLLLDEPSLGVAPKLVQDIARSIVAINRDEKVSVLLVEQNSRMALRISQRAYALTTGSVALSGNSAELLTDDRVKRLYLGGEI</sequence>
<comment type="similarity">
    <text evidence="1">Belongs to the ABC transporter superfamily.</text>
</comment>
<keyword evidence="4 7" id="KW-0067">ATP-binding</keyword>
<evidence type="ECO:0000256" key="2">
    <source>
        <dbReference type="ARBA" id="ARBA00022448"/>
    </source>
</evidence>
<reference evidence="7 8" key="1">
    <citation type="submission" date="2023-08" db="EMBL/GenBank/DDBJ databases">
        <title>Implementing the SeqCode for naming new Mesorhizobium species isolated from Vachellia karroo root nodules.</title>
        <authorList>
            <person name="Van Lill M."/>
        </authorList>
    </citation>
    <scope>NUCLEOTIDE SEQUENCE [LARGE SCALE GENOMIC DNA]</scope>
    <source>
        <strain evidence="7 8">VK22B</strain>
    </source>
</reference>
<evidence type="ECO:0000313" key="8">
    <source>
        <dbReference type="Proteomes" id="UP001271249"/>
    </source>
</evidence>
<dbReference type="InterPro" id="IPR003593">
    <property type="entry name" value="AAA+_ATPase"/>
</dbReference>
<feature type="domain" description="ABC transporter" evidence="6">
    <location>
        <begin position="5"/>
        <end position="238"/>
    </location>
</feature>
<evidence type="ECO:0000256" key="1">
    <source>
        <dbReference type="ARBA" id="ARBA00005417"/>
    </source>
</evidence>
<dbReference type="PANTHER" id="PTHR43820:SF4">
    <property type="entry name" value="HIGH-AFFINITY BRANCHED-CHAIN AMINO ACID TRANSPORT ATP-BINDING PROTEIN LIVF"/>
    <property type="match status" value="1"/>
</dbReference>
<dbReference type="Pfam" id="PF00005">
    <property type="entry name" value="ABC_tran"/>
    <property type="match status" value="1"/>
</dbReference>
<comment type="caution">
    <text evidence="7">The sequence shown here is derived from an EMBL/GenBank/DDBJ whole genome shotgun (WGS) entry which is preliminary data.</text>
</comment>
<dbReference type="InterPro" id="IPR017871">
    <property type="entry name" value="ABC_transporter-like_CS"/>
</dbReference>
<keyword evidence="3" id="KW-0547">Nucleotide-binding</keyword>
<protein>
    <submittedName>
        <fullName evidence="7">ABC transporter ATP-binding protein</fullName>
    </submittedName>
</protein>
<evidence type="ECO:0000313" key="7">
    <source>
        <dbReference type="EMBL" id="MDX8490231.1"/>
    </source>
</evidence>
<dbReference type="InterPro" id="IPR052156">
    <property type="entry name" value="BCAA_Transport_ATP-bd_LivF"/>
</dbReference>
<dbReference type="SMART" id="SM00382">
    <property type="entry name" value="AAA"/>
    <property type="match status" value="1"/>
</dbReference>
<dbReference type="PANTHER" id="PTHR43820">
    <property type="entry name" value="HIGH-AFFINITY BRANCHED-CHAIN AMINO ACID TRANSPORT ATP-BINDING PROTEIN LIVF"/>
    <property type="match status" value="1"/>
</dbReference>
<dbReference type="PROSITE" id="PS00211">
    <property type="entry name" value="ABC_TRANSPORTER_1"/>
    <property type="match status" value="1"/>
</dbReference>
<dbReference type="Gene3D" id="3.40.50.300">
    <property type="entry name" value="P-loop containing nucleotide triphosphate hydrolases"/>
    <property type="match status" value="1"/>
</dbReference>
<evidence type="ECO:0000256" key="5">
    <source>
        <dbReference type="ARBA" id="ARBA00022970"/>
    </source>
</evidence>
<keyword evidence="8" id="KW-1185">Reference proteome</keyword>
<evidence type="ECO:0000256" key="4">
    <source>
        <dbReference type="ARBA" id="ARBA00022840"/>
    </source>
</evidence>
<dbReference type="CDD" id="cd03224">
    <property type="entry name" value="ABC_TM1139_LivF_branched"/>
    <property type="match status" value="1"/>
</dbReference>
<keyword evidence="5" id="KW-0029">Amino-acid transport</keyword>
<dbReference type="PROSITE" id="PS50893">
    <property type="entry name" value="ABC_TRANSPORTER_2"/>
    <property type="match status" value="1"/>
</dbReference>
<dbReference type="EMBL" id="JAVIJC010000001">
    <property type="protein sequence ID" value="MDX8490231.1"/>
    <property type="molecule type" value="Genomic_DNA"/>
</dbReference>
<organism evidence="7 8">
    <name type="scientific">Mesorhizobium captivum</name>
    <dbReference type="NCBI Taxonomy" id="3072319"/>
    <lineage>
        <taxon>Bacteria</taxon>
        <taxon>Pseudomonadati</taxon>
        <taxon>Pseudomonadota</taxon>
        <taxon>Alphaproteobacteria</taxon>
        <taxon>Hyphomicrobiales</taxon>
        <taxon>Phyllobacteriaceae</taxon>
        <taxon>Mesorhizobium</taxon>
    </lineage>
</organism>
<proteinExistence type="inferred from homology"/>
<name>A0ABU4YTE6_9HYPH</name>
<dbReference type="Proteomes" id="UP001271249">
    <property type="component" value="Unassembled WGS sequence"/>
</dbReference>
<dbReference type="RefSeq" id="WP_320224356.1">
    <property type="nucleotide sequence ID" value="NZ_JAVIJA010000013.1"/>
</dbReference>
<dbReference type="InterPro" id="IPR027417">
    <property type="entry name" value="P-loop_NTPase"/>
</dbReference>
<evidence type="ECO:0000259" key="6">
    <source>
        <dbReference type="PROSITE" id="PS50893"/>
    </source>
</evidence>
<dbReference type="SUPFAM" id="SSF52540">
    <property type="entry name" value="P-loop containing nucleoside triphosphate hydrolases"/>
    <property type="match status" value="1"/>
</dbReference>
<dbReference type="GO" id="GO:0005524">
    <property type="term" value="F:ATP binding"/>
    <property type="evidence" value="ECO:0007669"/>
    <property type="project" value="UniProtKB-KW"/>
</dbReference>
<accession>A0ABU4YTE6</accession>
<gene>
    <name evidence="7" type="ORF">RFN29_01435</name>
</gene>